<reference evidence="8" key="1">
    <citation type="submission" date="2019-08" db="EMBL/GenBank/DDBJ databases">
        <authorList>
            <person name="Kucharzyk K."/>
            <person name="Murdoch R.W."/>
            <person name="Higgins S."/>
            <person name="Loffler F."/>
        </authorList>
    </citation>
    <scope>NUCLEOTIDE SEQUENCE</scope>
</reference>
<dbReference type="EMBL" id="VSSQ01006022">
    <property type="protein sequence ID" value="MPM31262.1"/>
    <property type="molecule type" value="Genomic_DNA"/>
</dbReference>
<sequence length="168" mass="19203">MKHFTDISNRPGCYNPDGAMRKKIREAVDETLNSEKIEFHCIMSVCVVGDDEIKELNNKYRNTDSVTDVLSFPMYGSMDEIRSAPPEDYEPRSRTSGLSIGDIILCESVIKEHAEEYSDSFENELLYMVVHSALHLLGYDHINGGTAAEEMKQKQDSIFEKIRIKYLI</sequence>
<evidence type="ECO:0000256" key="1">
    <source>
        <dbReference type="ARBA" id="ARBA00001947"/>
    </source>
</evidence>
<dbReference type="NCBIfam" id="TIGR00043">
    <property type="entry name" value="rRNA maturation RNase YbeY"/>
    <property type="match status" value="1"/>
</dbReference>
<dbReference type="PANTHER" id="PTHR46986">
    <property type="entry name" value="ENDORIBONUCLEASE YBEY, CHLOROPLASTIC"/>
    <property type="match status" value="1"/>
</dbReference>
<dbReference type="PROSITE" id="PS01306">
    <property type="entry name" value="UPF0054"/>
    <property type="match status" value="1"/>
</dbReference>
<dbReference type="HAMAP" id="MF_00009">
    <property type="entry name" value="Endoribonucl_YbeY"/>
    <property type="match status" value="1"/>
</dbReference>
<dbReference type="GO" id="GO:0004519">
    <property type="term" value="F:endonuclease activity"/>
    <property type="evidence" value="ECO:0007669"/>
    <property type="project" value="UniProtKB-KW"/>
</dbReference>
<evidence type="ECO:0000256" key="7">
    <source>
        <dbReference type="ARBA" id="ARBA00022833"/>
    </source>
</evidence>
<keyword evidence="6 8" id="KW-0378">Hydrolase</keyword>
<keyword evidence="7" id="KW-0862">Zinc</keyword>
<organism evidence="8">
    <name type="scientific">bioreactor metagenome</name>
    <dbReference type="NCBI Taxonomy" id="1076179"/>
    <lineage>
        <taxon>unclassified sequences</taxon>
        <taxon>metagenomes</taxon>
        <taxon>ecological metagenomes</taxon>
    </lineage>
</organism>
<comment type="caution">
    <text evidence="8">The sequence shown here is derived from an EMBL/GenBank/DDBJ whole genome shotgun (WGS) entry which is preliminary data.</text>
</comment>
<evidence type="ECO:0000256" key="2">
    <source>
        <dbReference type="ARBA" id="ARBA00010875"/>
    </source>
</evidence>
<evidence type="ECO:0000256" key="3">
    <source>
        <dbReference type="ARBA" id="ARBA00022722"/>
    </source>
</evidence>
<dbReference type="EC" id="3.1.-.-" evidence="8"/>
<dbReference type="Gene3D" id="3.40.390.30">
    <property type="entry name" value="Metalloproteases ('zincins'), catalytic domain"/>
    <property type="match status" value="1"/>
</dbReference>
<dbReference type="SUPFAM" id="SSF55486">
    <property type="entry name" value="Metalloproteases ('zincins'), catalytic domain"/>
    <property type="match status" value="1"/>
</dbReference>
<proteinExistence type="inferred from homology"/>
<evidence type="ECO:0000256" key="6">
    <source>
        <dbReference type="ARBA" id="ARBA00022801"/>
    </source>
</evidence>
<dbReference type="Pfam" id="PF02130">
    <property type="entry name" value="YbeY"/>
    <property type="match status" value="1"/>
</dbReference>
<dbReference type="InterPro" id="IPR020549">
    <property type="entry name" value="YbeY_CS"/>
</dbReference>
<dbReference type="PANTHER" id="PTHR46986:SF1">
    <property type="entry name" value="ENDORIBONUCLEASE YBEY, CHLOROPLASTIC"/>
    <property type="match status" value="1"/>
</dbReference>
<comment type="cofactor">
    <cofactor evidence="1">
        <name>Zn(2+)</name>
        <dbReference type="ChEBI" id="CHEBI:29105"/>
    </cofactor>
</comment>
<gene>
    <name evidence="8" type="primary">ybeY_25</name>
    <name evidence="8" type="ORF">SDC9_77817</name>
</gene>
<dbReference type="AlphaFoldDB" id="A0A644YRP6"/>
<dbReference type="InterPro" id="IPR023091">
    <property type="entry name" value="MetalPrtase_cat_dom_sf_prd"/>
</dbReference>
<keyword evidence="4" id="KW-0479">Metal-binding</keyword>
<evidence type="ECO:0000256" key="5">
    <source>
        <dbReference type="ARBA" id="ARBA00022759"/>
    </source>
</evidence>
<comment type="similarity">
    <text evidence="2">Belongs to the endoribonuclease YbeY family.</text>
</comment>
<accession>A0A644YRP6</accession>
<dbReference type="GO" id="GO:0006364">
    <property type="term" value="P:rRNA processing"/>
    <property type="evidence" value="ECO:0007669"/>
    <property type="project" value="InterPro"/>
</dbReference>
<dbReference type="GO" id="GO:0004222">
    <property type="term" value="F:metalloendopeptidase activity"/>
    <property type="evidence" value="ECO:0007669"/>
    <property type="project" value="InterPro"/>
</dbReference>
<evidence type="ECO:0000313" key="8">
    <source>
        <dbReference type="EMBL" id="MPM31262.1"/>
    </source>
</evidence>
<keyword evidence="3" id="KW-0540">Nuclease</keyword>
<dbReference type="GO" id="GO:0046872">
    <property type="term" value="F:metal ion binding"/>
    <property type="evidence" value="ECO:0007669"/>
    <property type="project" value="UniProtKB-KW"/>
</dbReference>
<name>A0A644YRP6_9ZZZZ</name>
<dbReference type="InterPro" id="IPR002036">
    <property type="entry name" value="YbeY"/>
</dbReference>
<protein>
    <submittedName>
        <fullName evidence="8">Endoribonuclease YbeY</fullName>
        <ecNumber evidence="8">3.1.-.-</ecNumber>
    </submittedName>
</protein>
<keyword evidence="5" id="KW-0255">Endonuclease</keyword>
<evidence type="ECO:0000256" key="4">
    <source>
        <dbReference type="ARBA" id="ARBA00022723"/>
    </source>
</evidence>